<dbReference type="EMBL" id="JAUUTY010000001">
    <property type="protein sequence ID" value="KAK1696365.1"/>
    <property type="molecule type" value="Genomic_DNA"/>
</dbReference>
<dbReference type="Proteomes" id="UP001231189">
    <property type="component" value="Unassembled WGS sequence"/>
</dbReference>
<protein>
    <submittedName>
        <fullName evidence="1">Uncharacterized protein</fullName>
    </submittedName>
</protein>
<evidence type="ECO:0000313" key="2">
    <source>
        <dbReference type="Proteomes" id="UP001231189"/>
    </source>
</evidence>
<reference evidence="1" key="1">
    <citation type="submission" date="2023-07" db="EMBL/GenBank/DDBJ databases">
        <title>A chromosome-level genome assembly of Lolium multiflorum.</title>
        <authorList>
            <person name="Chen Y."/>
            <person name="Copetti D."/>
            <person name="Kolliker R."/>
            <person name="Studer B."/>
        </authorList>
    </citation>
    <scope>NUCLEOTIDE SEQUENCE</scope>
    <source>
        <strain evidence="1">02402/16</strain>
        <tissue evidence="1">Leaf</tissue>
    </source>
</reference>
<name>A0AAD8X5J2_LOLMU</name>
<evidence type="ECO:0000313" key="1">
    <source>
        <dbReference type="EMBL" id="KAK1696365.1"/>
    </source>
</evidence>
<accession>A0AAD8X5J2</accession>
<dbReference type="AlphaFoldDB" id="A0AAD8X5J2"/>
<organism evidence="1 2">
    <name type="scientific">Lolium multiflorum</name>
    <name type="common">Italian ryegrass</name>
    <name type="synonym">Lolium perenne subsp. multiflorum</name>
    <dbReference type="NCBI Taxonomy" id="4521"/>
    <lineage>
        <taxon>Eukaryota</taxon>
        <taxon>Viridiplantae</taxon>
        <taxon>Streptophyta</taxon>
        <taxon>Embryophyta</taxon>
        <taxon>Tracheophyta</taxon>
        <taxon>Spermatophyta</taxon>
        <taxon>Magnoliopsida</taxon>
        <taxon>Liliopsida</taxon>
        <taxon>Poales</taxon>
        <taxon>Poaceae</taxon>
        <taxon>BOP clade</taxon>
        <taxon>Pooideae</taxon>
        <taxon>Poodae</taxon>
        <taxon>Poeae</taxon>
        <taxon>Poeae Chloroplast Group 2 (Poeae type)</taxon>
        <taxon>Loliodinae</taxon>
        <taxon>Loliinae</taxon>
        <taxon>Lolium</taxon>
    </lineage>
</organism>
<keyword evidence="2" id="KW-1185">Reference proteome</keyword>
<gene>
    <name evidence="1" type="ORF">QYE76_013062</name>
</gene>
<sequence length="193" mass="22492">MLPASPPLQGKNKAQRQNYKTMDIVTYAAIRMKNCPELVKQFFATLAIKKDEERTMEWMSGSTHCEATLRRFALFLDFLQGGRRLHGPQKTDKNVLLISITLLERWYYQGAASHLRLRCARDSNEEHDFSLDVMDFIFNEIHDAMVSRTTMPYAPYIQLLINNSVAMDLRRFPLEHSVKKAYKKKPSPWYPCS</sequence>
<comment type="caution">
    <text evidence="1">The sequence shown here is derived from an EMBL/GenBank/DDBJ whole genome shotgun (WGS) entry which is preliminary data.</text>
</comment>
<proteinExistence type="predicted"/>